<dbReference type="GO" id="GO:0004789">
    <property type="term" value="F:thiamine-phosphate diphosphorylase activity"/>
    <property type="evidence" value="ECO:0007669"/>
    <property type="project" value="TreeGrafter"/>
</dbReference>
<dbReference type="GO" id="GO:0009228">
    <property type="term" value="P:thiamine biosynthetic process"/>
    <property type="evidence" value="ECO:0007669"/>
    <property type="project" value="UniProtKB-KW"/>
</dbReference>
<sequence length="200" mass="22881">MLIVITSEIALEQEIESLNRLFAYGLETLHIRKPRLEKVALKNYLELIDVKNHNKIMLHQHHELASEFNVKGIHLTEKHRKMLENDSEYIKNHQKMGRVVSTGFHSISALKKEGANYDYSFLSPVFNSISKENYQGKEFEVTAFPIKVIALGGITSATISEVKKMGYQGVAILGSIWQSKHPVTAYKELQKVYKNVFYDG</sequence>
<dbReference type="AlphaFoldDB" id="I3C3P5"/>
<reference evidence="4 5" key="1">
    <citation type="submission" date="2012-02" db="EMBL/GenBank/DDBJ databases">
        <title>Improved High-Quality Draft genome of Joostella marina DSM 19592.</title>
        <authorList>
            <consortium name="US DOE Joint Genome Institute (JGI-PGF)"/>
            <person name="Lucas S."/>
            <person name="Copeland A."/>
            <person name="Lapidus A."/>
            <person name="Bruce D."/>
            <person name="Goodwin L."/>
            <person name="Pitluck S."/>
            <person name="Peters L."/>
            <person name="Chertkov O."/>
            <person name="Ovchinnikova G."/>
            <person name="Kyrpides N."/>
            <person name="Mavromatis K."/>
            <person name="Detter J.C."/>
            <person name="Han C."/>
            <person name="Land M."/>
            <person name="Hauser L."/>
            <person name="Markowitz V."/>
            <person name="Cheng J.-F."/>
            <person name="Hugenholtz P."/>
            <person name="Woyke T."/>
            <person name="Wu D."/>
            <person name="Tindall B."/>
            <person name="Brambilla E."/>
            <person name="Klenk H.-P."/>
            <person name="Eisen J.A."/>
        </authorList>
    </citation>
    <scope>NUCLEOTIDE SEQUENCE [LARGE SCALE GENOMIC DNA]</scope>
    <source>
        <strain evidence="4 5">DSM 19592</strain>
    </source>
</reference>
<dbReference type="Gene3D" id="3.20.20.70">
    <property type="entry name" value="Aldolase class I"/>
    <property type="match status" value="1"/>
</dbReference>
<dbReference type="Proteomes" id="UP000004690">
    <property type="component" value="Unassembled WGS sequence"/>
</dbReference>
<proteinExistence type="predicted"/>
<dbReference type="Pfam" id="PF02581">
    <property type="entry name" value="TMP-TENI"/>
    <property type="match status" value="1"/>
</dbReference>
<gene>
    <name evidence="4" type="ORF">JoomaDRAFT_1220</name>
</gene>
<dbReference type="STRING" id="926559.JoomaDRAFT_1220"/>
<protein>
    <submittedName>
        <fullName evidence="4">Thiamine monophosphate synthase</fullName>
    </submittedName>
</protein>
<evidence type="ECO:0000256" key="2">
    <source>
        <dbReference type="ARBA" id="ARBA00022977"/>
    </source>
</evidence>
<dbReference type="CDD" id="cd00564">
    <property type="entry name" value="TMP_TenI"/>
    <property type="match status" value="1"/>
</dbReference>
<evidence type="ECO:0000256" key="1">
    <source>
        <dbReference type="ARBA" id="ARBA00004948"/>
    </source>
</evidence>
<dbReference type="PANTHER" id="PTHR20857:SF15">
    <property type="entry name" value="THIAMINE-PHOSPHATE SYNTHASE"/>
    <property type="match status" value="1"/>
</dbReference>
<dbReference type="RefSeq" id="WP_008611393.1">
    <property type="nucleotide sequence ID" value="NZ_JH651379.1"/>
</dbReference>
<dbReference type="EMBL" id="JH651379">
    <property type="protein sequence ID" value="EIJ38238.1"/>
    <property type="molecule type" value="Genomic_DNA"/>
</dbReference>
<dbReference type="InterPro" id="IPR022998">
    <property type="entry name" value="ThiamineP_synth_TenI"/>
</dbReference>
<dbReference type="SUPFAM" id="SSF51391">
    <property type="entry name" value="Thiamin phosphate synthase"/>
    <property type="match status" value="1"/>
</dbReference>
<dbReference type="GO" id="GO:0005737">
    <property type="term" value="C:cytoplasm"/>
    <property type="evidence" value="ECO:0007669"/>
    <property type="project" value="TreeGrafter"/>
</dbReference>
<comment type="pathway">
    <text evidence="1">Cofactor biosynthesis; thiamine diphosphate biosynthesis.</text>
</comment>
<feature type="domain" description="Thiamine phosphate synthase/TenI" evidence="3">
    <location>
        <begin position="3"/>
        <end position="176"/>
    </location>
</feature>
<dbReference type="eggNOG" id="COG0352">
    <property type="taxonomic scope" value="Bacteria"/>
</dbReference>
<keyword evidence="5" id="KW-1185">Reference proteome</keyword>
<name>I3C3P5_9FLAO</name>
<keyword evidence="2" id="KW-0784">Thiamine biosynthesis</keyword>
<organism evidence="4 5">
    <name type="scientific">Galbibacter orientalis DSM 19592</name>
    <dbReference type="NCBI Taxonomy" id="926559"/>
    <lineage>
        <taxon>Bacteria</taxon>
        <taxon>Pseudomonadati</taxon>
        <taxon>Bacteroidota</taxon>
        <taxon>Flavobacteriia</taxon>
        <taxon>Flavobacteriales</taxon>
        <taxon>Flavobacteriaceae</taxon>
        <taxon>Galbibacter</taxon>
    </lineage>
</organism>
<dbReference type="HOGENOM" id="CLU_018272_4_0_10"/>
<accession>I3C3P5</accession>
<evidence type="ECO:0000313" key="5">
    <source>
        <dbReference type="Proteomes" id="UP000004690"/>
    </source>
</evidence>
<dbReference type="InterPro" id="IPR013785">
    <property type="entry name" value="Aldolase_TIM"/>
</dbReference>
<evidence type="ECO:0000313" key="4">
    <source>
        <dbReference type="EMBL" id="EIJ38238.1"/>
    </source>
</evidence>
<dbReference type="OrthoDB" id="194683at2"/>
<evidence type="ECO:0000259" key="3">
    <source>
        <dbReference type="Pfam" id="PF02581"/>
    </source>
</evidence>
<dbReference type="InterPro" id="IPR036206">
    <property type="entry name" value="ThiamineP_synth_sf"/>
</dbReference>
<dbReference type="PANTHER" id="PTHR20857">
    <property type="entry name" value="THIAMINE-PHOSPHATE PYROPHOSPHORYLASE"/>
    <property type="match status" value="1"/>
</dbReference>